<sequence length="1263" mass="131208">MSEHPAATTANSGHSSASLARSSALMASGTFVSRLLGMVRVLLLAGAVGVLNSPAGNAWQTANTLPNTIYILLAGGVLNVVLVPALTRAMAMSPEKGRDFTDRLITLALVGLLVITVVFTVGAGVLTKLYALSWSGEQLALAVTFAYLCLPQIFFYGIYTLLGQILNAHEKFGWYMWAPVANNIVAIAGIIVFTVLYPQARTIGPGAWTGEMIWLLAGTATLGVAVQAGVLVWPVWRSGFRYRPRWGFRGVGLGAASRMALWMLAIIGISQAGMWLSTNVLNRATEIDPSVGGKILYENAFLIYILPHSLIATSLITAMFTQMSRAAHREDLEGLGAQYRHGLRLLGVAMVPISVGMLLLAPAMTSILFFNNTPAETMATAWVTMAMVIGLAPYAVYILSGRIFHAFQDGWTPFKMQVAITTVSIAGILVAASLPPAQTAVGVGLAQTAGQGVAAVLGILWVRKRLGELPLGDVARSYQRVSVATVAAAIPTVLVVLGTRAVLDGTMAALVMLLVGGPLFFLVYGLVAHRLGVTELADVAAPVLRRLGRGRTRGAAATPMGPGAGRGVAAVGGAAPPRPYAEGPGASDGPADAAADGSGAPSDRSAGRPADDSPGEDDDTGWHTAYDDLQHAEQASSTWTTNGPGLGLGEVSGFDDDREVWGLDIEPGTMLGHRYVLEELLAQRGGVLEYWSAQDATLERLVAVTLLPSTGDQAILAHAVLDGARRTAGVDDPRLVRVLDVGEENGHCWIVEEGLPDAESLASLTHTHALPAEEIRRIVGEAAIGLESARRRGLHHLYLNPHSVLRTRDGSVKVSGVGVTAAIEQADDIGAREASLIDTADLVSLLYTGLTARWPGDEMEGLPSARRLADGSLPAPSEVASGVPGDLDALCRSMLGLDFDPSSGPQTPGELAQQLSPWSSDIVTTSSPGHSSAGASEVGASSTGSPDAADPSAAGAAGADPSAAGAAGAAAIGAAAAAGAGGDSGAVAAEQRGRGYFRTEVPQERGARPGVGGISFEPDDEPDLAGRYDRTPDRGMPPGLRERESGGGVAPWIVMLIIGALLAGAAFVAYTAIRGMGDDTPDDSVARPLPTSTADSTDDPSDTADDETSDAETTTEAPEPGAPIELVGASDFDSTGGEEKPDLTRFAIDDDPETWWNTFTYLTPNWGGLKEGVALVVDTGESQPISEVTVEFPEGDYGATIYVGDSSDDTSGTEIGTSDSASGTWTVAPDEPVSGRYIVIYFDRAWPGPGGEVVRVSEVTARS</sequence>
<keyword evidence="2" id="KW-1003">Cell membrane</keyword>
<organism evidence="10 11">
    <name type="scientific">Ornithinimicrobium cryptoxanthini</name>
    <dbReference type="NCBI Taxonomy" id="2934161"/>
    <lineage>
        <taxon>Bacteria</taxon>
        <taxon>Bacillati</taxon>
        <taxon>Actinomycetota</taxon>
        <taxon>Actinomycetes</taxon>
        <taxon>Micrococcales</taxon>
        <taxon>Ornithinimicrobiaceae</taxon>
        <taxon>Ornithinimicrobium</taxon>
    </lineage>
</organism>
<keyword evidence="3 9" id="KW-0812">Transmembrane</keyword>
<feature type="transmembrane region" description="Helical" evidence="9">
    <location>
        <begin position="483"/>
        <end position="503"/>
    </location>
</feature>
<evidence type="ECO:0000256" key="2">
    <source>
        <dbReference type="ARBA" id="ARBA00022475"/>
    </source>
</evidence>
<dbReference type="Proteomes" id="UP001056535">
    <property type="component" value="Chromosome"/>
</dbReference>
<feature type="transmembrane region" description="Helical" evidence="9">
    <location>
        <begin position="1049"/>
        <end position="1073"/>
    </location>
</feature>
<protein>
    <submittedName>
        <fullName evidence="10">Murein biosynthesis integral membrane protein MurJ</fullName>
    </submittedName>
</protein>
<keyword evidence="6 9" id="KW-1133">Transmembrane helix</keyword>
<evidence type="ECO:0000256" key="5">
    <source>
        <dbReference type="ARBA" id="ARBA00022984"/>
    </source>
</evidence>
<feature type="compositionally biased region" description="Low complexity" evidence="8">
    <location>
        <begin position="931"/>
        <end position="963"/>
    </location>
</feature>
<feature type="transmembrane region" description="Helical" evidence="9">
    <location>
        <begin position="382"/>
        <end position="404"/>
    </location>
</feature>
<feature type="transmembrane region" description="Helical" evidence="9">
    <location>
        <begin position="509"/>
        <end position="527"/>
    </location>
</feature>
<accession>A0ABY4YI13</accession>
<feature type="compositionally biased region" description="Low complexity" evidence="8">
    <location>
        <begin position="583"/>
        <end position="604"/>
    </location>
</feature>
<feature type="transmembrane region" description="Helical" evidence="9">
    <location>
        <begin position="31"/>
        <end position="49"/>
    </location>
</feature>
<dbReference type="PANTHER" id="PTHR47019:SF1">
    <property type="entry name" value="LIPID II FLIPPASE MURJ"/>
    <property type="match status" value="1"/>
</dbReference>
<evidence type="ECO:0000256" key="3">
    <source>
        <dbReference type="ARBA" id="ARBA00022692"/>
    </source>
</evidence>
<evidence type="ECO:0000256" key="1">
    <source>
        <dbReference type="ARBA" id="ARBA00004651"/>
    </source>
</evidence>
<feature type="compositionally biased region" description="Acidic residues" evidence="8">
    <location>
        <begin position="1096"/>
        <end position="1110"/>
    </location>
</feature>
<evidence type="ECO:0000256" key="9">
    <source>
        <dbReference type="SAM" id="Phobius"/>
    </source>
</evidence>
<evidence type="ECO:0000313" key="11">
    <source>
        <dbReference type="Proteomes" id="UP001056535"/>
    </source>
</evidence>
<feature type="region of interest" description="Disordered" evidence="8">
    <location>
        <begin position="898"/>
        <end position="963"/>
    </location>
</feature>
<evidence type="ECO:0000256" key="6">
    <source>
        <dbReference type="ARBA" id="ARBA00022989"/>
    </source>
</evidence>
<gene>
    <name evidence="10" type="primary">murJ</name>
    <name evidence="10" type="ORF">NF557_17430</name>
</gene>
<feature type="transmembrane region" description="Helical" evidence="9">
    <location>
        <begin position="416"/>
        <end position="434"/>
    </location>
</feature>
<evidence type="ECO:0000256" key="7">
    <source>
        <dbReference type="ARBA" id="ARBA00023136"/>
    </source>
</evidence>
<feature type="transmembrane region" description="Helical" evidence="9">
    <location>
        <begin position="104"/>
        <end position="127"/>
    </location>
</feature>
<feature type="transmembrane region" description="Helical" evidence="9">
    <location>
        <begin position="69"/>
        <end position="92"/>
    </location>
</feature>
<feature type="region of interest" description="Disordered" evidence="8">
    <location>
        <begin position="1205"/>
        <end position="1224"/>
    </location>
</feature>
<feature type="compositionally biased region" description="Polar residues" evidence="8">
    <location>
        <begin position="1209"/>
        <end position="1224"/>
    </location>
</feature>
<evidence type="ECO:0000313" key="10">
    <source>
        <dbReference type="EMBL" id="USQ76343.1"/>
    </source>
</evidence>
<keyword evidence="11" id="KW-1185">Reference proteome</keyword>
<dbReference type="NCBIfam" id="TIGR01695">
    <property type="entry name" value="murJ_mviN"/>
    <property type="match status" value="1"/>
</dbReference>
<feature type="region of interest" description="Disordered" evidence="8">
    <location>
        <begin position="552"/>
        <end position="623"/>
    </location>
</feature>
<dbReference type="InterPro" id="IPR008979">
    <property type="entry name" value="Galactose-bd-like_sf"/>
</dbReference>
<feature type="transmembrane region" description="Helical" evidence="9">
    <location>
        <begin position="174"/>
        <end position="200"/>
    </location>
</feature>
<dbReference type="CDD" id="cd13123">
    <property type="entry name" value="MATE_MurJ_like"/>
    <property type="match status" value="1"/>
</dbReference>
<feature type="compositionally biased region" description="Basic and acidic residues" evidence="8">
    <location>
        <begin position="1024"/>
        <end position="1033"/>
    </location>
</feature>
<dbReference type="EMBL" id="CP099490">
    <property type="protein sequence ID" value="USQ76343.1"/>
    <property type="molecule type" value="Genomic_DNA"/>
</dbReference>
<name>A0ABY4YI13_9MICO</name>
<dbReference type="Pfam" id="PF03023">
    <property type="entry name" value="MurJ"/>
    <property type="match status" value="1"/>
</dbReference>
<dbReference type="Gene3D" id="1.10.510.10">
    <property type="entry name" value="Transferase(Phosphotransferase) domain 1"/>
    <property type="match status" value="1"/>
</dbReference>
<feature type="transmembrane region" description="Helical" evidence="9">
    <location>
        <begin position="342"/>
        <end position="370"/>
    </location>
</feature>
<dbReference type="SUPFAM" id="SSF56112">
    <property type="entry name" value="Protein kinase-like (PK-like)"/>
    <property type="match status" value="1"/>
</dbReference>
<dbReference type="InterPro" id="IPR051050">
    <property type="entry name" value="Lipid_II_flippase_MurJ/MviN"/>
</dbReference>
<evidence type="ECO:0000256" key="8">
    <source>
        <dbReference type="SAM" id="MobiDB-lite"/>
    </source>
</evidence>
<comment type="subcellular location">
    <subcellularLocation>
        <location evidence="1">Cell membrane</location>
        <topology evidence="1">Multi-pass membrane protein</topology>
    </subcellularLocation>
</comment>
<dbReference type="Gene3D" id="2.60.120.260">
    <property type="entry name" value="Galactose-binding domain-like"/>
    <property type="match status" value="1"/>
</dbReference>
<feature type="compositionally biased region" description="Low complexity" evidence="8">
    <location>
        <begin position="553"/>
        <end position="575"/>
    </location>
</feature>
<feature type="region of interest" description="Disordered" evidence="8">
    <location>
        <begin position="996"/>
        <end position="1046"/>
    </location>
</feature>
<feature type="transmembrane region" description="Helical" evidence="9">
    <location>
        <begin position="301"/>
        <end position="321"/>
    </location>
</feature>
<evidence type="ECO:0000256" key="4">
    <source>
        <dbReference type="ARBA" id="ARBA00022960"/>
    </source>
</evidence>
<dbReference type="CDD" id="cd13973">
    <property type="entry name" value="PK_MviN-like"/>
    <property type="match status" value="1"/>
</dbReference>
<proteinExistence type="predicted"/>
<keyword evidence="5" id="KW-0573">Peptidoglycan synthesis</keyword>
<dbReference type="InterPro" id="IPR004268">
    <property type="entry name" value="MurJ"/>
</dbReference>
<feature type="compositionally biased region" description="Polar residues" evidence="8">
    <location>
        <begin position="913"/>
        <end position="930"/>
    </location>
</feature>
<feature type="transmembrane region" description="Helical" evidence="9">
    <location>
        <begin position="212"/>
        <end position="236"/>
    </location>
</feature>
<dbReference type="Gene3D" id="3.30.200.20">
    <property type="entry name" value="Phosphorylase Kinase, domain 1"/>
    <property type="match status" value="1"/>
</dbReference>
<reference evidence="10" key="1">
    <citation type="submission" date="2022-06" db="EMBL/GenBank/DDBJ databases">
        <title>Ornithinimicrobium JY.X270.</title>
        <authorList>
            <person name="Huang Y."/>
        </authorList>
    </citation>
    <scope>NUCLEOTIDE SEQUENCE</scope>
    <source>
        <strain evidence="10">JY.X270</strain>
    </source>
</reference>
<keyword evidence="7 9" id="KW-0472">Membrane</keyword>
<dbReference type="RefSeq" id="WP_252621038.1">
    <property type="nucleotide sequence ID" value="NZ_CP099490.1"/>
</dbReference>
<feature type="transmembrane region" description="Helical" evidence="9">
    <location>
        <begin position="139"/>
        <end position="162"/>
    </location>
</feature>
<dbReference type="SUPFAM" id="SSF49785">
    <property type="entry name" value="Galactose-binding domain-like"/>
    <property type="match status" value="1"/>
</dbReference>
<keyword evidence="4" id="KW-0133">Cell shape</keyword>
<dbReference type="InterPro" id="IPR011009">
    <property type="entry name" value="Kinase-like_dom_sf"/>
</dbReference>
<feature type="transmembrane region" description="Helical" evidence="9">
    <location>
        <begin position="440"/>
        <end position="462"/>
    </location>
</feature>
<dbReference type="PANTHER" id="PTHR47019">
    <property type="entry name" value="LIPID II FLIPPASE MURJ"/>
    <property type="match status" value="1"/>
</dbReference>
<feature type="region of interest" description="Disordered" evidence="8">
    <location>
        <begin position="1078"/>
        <end position="1145"/>
    </location>
</feature>